<reference evidence="1 2" key="1">
    <citation type="journal article" date="2023" name="G3 (Bethesda)">
        <title>A chromosome-length genome assembly and annotation of blackberry (Rubus argutus, cv. 'Hillquist').</title>
        <authorList>
            <person name="Bruna T."/>
            <person name="Aryal R."/>
            <person name="Dudchenko O."/>
            <person name="Sargent D.J."/>
            <person name="Mead D."/>
            <person name="Buti M."/>
            <person name="Cavallini A."/>
            <person name="Hytonen T."/>
            <person name="Andres J."/>
            <person name="Pham M."/>
            <person name="Weisz D."/>
            <person name="Mascagni F."/>
            <person name="Usai G."/>
            <person name="Natali L."/>
            <person name="Bassil N."/>
            <person name="Fernandez G.E."/>
            <person name="Lomsadze A."/>
            <person name="Armour M."/>
            <person name="Olukolu B."/>
            <person name="Poorten T."/>
            <person name="Britton C."/>
            <person name="Davik J."/>
            <person name="Ashrafi H."/>
            <person name="Aiden E.L."/>
            <person name="Borodovsky M."/>
            <person name="Worthington M."/>
        </authorList>
    </citation>
    <scope>NUCLEOTIDE SEQUENCE [LARGE SCALE GENOMIC DNA]</scope>
    <source>
        <strain evidence="1">PI 553951</strain>
    </source>
</reference>
<gene>
    <name evidence="1" type="ORF">M0R45_026253</name>
</gene>
<evidence type="ECO:0000313" key="2">
    <source>
        <dbReference type="Proteomes" id="UP001457282"/>
    </source>
</evidence>
<protein>
    <submittedName>
        <fullName evidence="1">Uncharacterized protein</fullName>
    </submittedName>
</protein>
<organism evidence="1 2">
    <name type="scientific">Rubus argutus</name>
    <name type="common">Southern blackberry</name>
    <dbReference type="NCBI Taxonomy" id="59490"/>
    <lineage>
        <taxon>Eukaryota</taxon>
        <taxon>Viridiplantae</taxon>
        <taxon>Streptophyta</taxon>
        <taxon>Embryophyta</taxon>
        <taxon>Tracheophyta</taxon>
        <taxon>Spermatophyta</taxon>
        <taxon>Magnoliopsida</taxon>
        <taxon>eudicotyledons</taxon>
        <taxon>Gunneridae</taxon>
        <taxon>Pentapetalae</taxon>
        <taxon>rosids</taxon>
        <taxon>fabids</taxon>
        <taxon>Rosales</taxon>
        <taxon>Rosaceae</taxon>
        <taxon>Rosoideae</taxon>
        <taxon>Rosoideae incertae sedis</taxon>
        <taxon>Rubus</taxon>
    </lineage>
</organism>
<proteinExistence type="predicted"/>
<dbReference type="AlphaFoldDB" id="A0AAW1X0J8"/>
<evidence type="ECO:0000313" key="1">
    <source>
        <dbReference type="EMBL" id="KAK9929145.1"/>
    </source>
</evidence>
<sequence length="70" mass="7425">MKKKPSLDLHRSTCRLAKQPTTPQAHLAGNLIAAVLCASPNPPSMPLNSQAVPSPCCCPDRRLLLSPSPP</sequence>
<comment type="caution">
    <text evidence="1">The sequence shown here is derived from an EMBL/GenBank/DDBJ whole genome shotgun (WGS) entry which is preliminary data.</text>
</comment>
<name>A0AAW1X0J8_RUBAR</name>
<accession>A0AAW1X0J8</accession>
<dbReference type="EMBL" id="JBEDUW010000005">
    <property type="protein sequence ID" value="KAK9929145.1"/>
    <property type="molecule type" value="Genomic_DNA"/>
</dbReference>
<keyword evidence="2" id="KW-1185">Reference proteome</keyword>
<dbReference type="Proteomes" id="UP001457282">
    <property type="component" value="Unassembled WGS sequence"/>
</dbReference>